<dbReference type="CDD" id="cd08414">
    <property type="entry name" value="PBP2_LTTR_aromatics_like"/>
    <property type="match status" value="1"/>
</dbReference>
<reference evidence="6" key="1">
    <citation type="submission" date="2018-08" db="EMBL/GenBank/DDBJ databases">
        <authorList>
            <person name="Jin W."/>
            <person name="Wang H."/>
            <person name="Yang Y."/>
            <person name="Li M."/>
            <person name="Liu J."/>
        </authorList>
    </citation>
    <scope>NUCLEOTIDE SEQUENCE</scope>
    <source>
        <strain evidence="6">AESS21</strain>
    </source>
</reference>
<dbReference type="GO" id="GO:0032993">
    <property type="term" value="C:protein-DNA complex"/>
    <property type="evidence" value="ECO:0007669"/>
    <property type="project" value="TreeGrafter"/>
</dbReference>
<evidence type="ECO:0000259" key="5">
    <source>
        <dbReference type="PROSITE" id="PS50931"/>
    </source>
</evidence>
<dbReference type="InterPro" id="IPR000847">
    <property type="entry name" value="LysR_HTH_N"/>
</dbReference>
<dbReference type="Gene3D" id="1.10.10.10">
    <property type="entry name" value="Winged helix-like DNA-binding domain superfamily/Winged helix DNA-binding domain"/>
    <property type="match status" value="1"/>
</dbReference>
<evidence type="ECO:0000256" key="3">
    <source>
        <dbReference type="ARBA" id="ARBA00023125"/>
    </source>
</evidence>
<protein>
    <submittedName>
        <fullName evidence="6">LysR family transcriptional regulator</fullName>
    </submittedName>
</protein>
<reference evidence="6" key="2">
    <citation type="journal article" date="2021" name="Microorganisms">
        <title>Bacterial Dimethylsulfoniopropionate Biosynthesis in the East China Sea.</title>
        <authorList>
            <person name="Liu J."/>
            <person name="Zhang Y."/>
            <person name="Liu J."/>
            <person name="Zhong H."/>
            <person name="Williams B.T."/>
            <person name="Zheng Y."/>
            <person name="Curson A.R.J."/>
            <person name="Sun C."/>
            <person name="Sun H."/>
            <person name="Song D."/>
            <person name="Wagner Mackenzie B."/>
            <person name="Bermejo Martinez A."/>
            <person name="Todd J.D."/>
            <person name="Zhang X.H."/>
        </authorList>
    </citation>
    <scope>NUCLEOTIDE SEQUENCE</scope>
    <source>
        <strain evidence="6">AESS21</strain>
    </source>
</reference>
<dbReference type="Gene3D" id="3.40.190.10">
    <property type="entry name" value="Periplasmic binding protein-like II"/>
    <property type="match status" value="2"/>
</dbReference>
<comment type="similarity">
    <text evidence="1">Belongs to the LysR transcriptional regulatory family.</text>
</comment>
<dbReference type="PRINTS" id="PR00039">
    <property type="entry name" value="HTHLYSR"/>
</dbReference>
<dbReference type="EMBL" id="QTKU01000002">
    <property type="protein sequence ID" value="MBS8260872.1"/>
    <property type="molecule type" value="Genomic_DNA"/>
</dbReference>
<keyword evidence="2" id="KW-0805">Transcription regulation</keyword>
<comment type="caution">
    <text evidence="6">The sequence shown here is derived from an EMBL/GenBank/DDBJ whole genome shotgun (WGS) entry which is preliminary data.</text>
</comment>
<organism evidence="6 7">
    <name type="scientific">Roseibium polysiphoniae</name>
    <dbReference type="NCBI Taxonomy" id="2571221"/>
    <lineage>
        <taxon>Bacteria</taxon>
        <taxon>Pseudomonadati</taxon>
        <taxon>Pseudomonadota</taxon>
        <taxon>Alphaproteobacteria</taxon>
        <taxon>Hyphomicrobiales</taxon>
        <taxon>Stappiaceae</taxon>
        <taxon>Roseibium</taxon>
    </lineage>
</organism>
<evidence type="ECO:0000313" key="6">
    <source>
        <dbReference type="EMBL" id="MBS8260872.1"/>
    </source>
</evidence>
<keyword evidence="3" id="KW-0238">DNA-binding</keyword>
<dbReference type="PROSITE" id="PS50931">
    <property type="entry name" value="HTH_LYSR"/>
    <property type="match status" value="1"/>
</dbReference>
<dbReference type="InterPro" id="IPR005119">
    <property type="entry name" value="LysR_subst-bd"/>
</dbReference>
<dbReference type="SUPFAM" id="SSF46785">
    <property type="entry name" value="Winged helix' DNA-binding domain"/>
    <property type="match status" value="1"/>
</dbReference>
<dbReference type="Pfam" id="PF00126">
    <property type="entry name" value="HTH_1"/>
    <property type="match status" value="1"/>
</dbReference>
<dbReference type="InterPro" id="IPR036388">
    <property type="entry name" value="WH-like_DNA-bd_sf"/>
</dbReference>
<evidence type="ECO:0000256" key="2">
    <source>
        <dbReference type="ARBA" id="ARBA00023015"/>
    </source>
</evidence>
<sequence>MEIRVLRTFVTVAQLKGFSAAARALNTVQPAVSRQISDLEEEVGVRLFWRSTRDVRITAAGETLLREALEILAHEERARKLVQRAGSGQIGRLRIGFISSACQAFLPGLVRAFTRDFPDVEVTLTEMNADAQAEALAAGQLDIALSRALPPRGAADVESLEIYVDRLMAFVPDDHLLAAKQTLQIGDLAPVPFVLFQRSGASGLFDQIVSACRNAGFSIDIAHQSNSMQAVLSGVASGLGVSIAPGCIRQLNMAGCKSLPLLEDAGPVPFVLHHRADQIEPPTRAFIDLAIESRADIREKMKLSE</sequence>
<dbReference type="PANTHER" id="PTHR30346">
    <property type="entry name" value="TRANSCRIPTIONAL DUAL REGULATOR HCAR-RELATED"/>
    <property type="match status" value="1"/>
</dbReference>
<dbReference type="Proteomes" id="UP000705379">
    <property type="component" value="Unassembled WGS sequence"/>
</dbReference>
<dbReference type="FunFam" id="1.10.10.10:FF:000001">
    <property type="entry name" value="LysR family transcriptional regulator"/>
    <property type="match status" value="1"/>
</dbReference>
<evidence type="ECO:0000256" key="4">
    <source>
        <dbReference type="ARBA" id="ARBA00023163"/>
    </source>
</evidence>
<evidence type="ECO:0000313" key="7">
    <source>
        <dbReference type="Proteomes" id="UP000705379"/>
    </source>
</evidence>
<dbReference type="PANTHER" id="PTHR30346:SF28">
    <property type="entry name" value="HTH-TYPE TRANSCRIPTIONAL REGULATOR CYNR"/>
    <property type="match status" value="1"/>
</dbReference>
<gene>
    <name evidence="6" type="ORF">DYI23_11625</name>
</gene>
<dbReference type="AlphaFoldDB" id="A0A944GT55"/>
<dbReference type="Pfam" id="PF03466">
    <property type="entry name" value="LysR_substrate"/>
    <property type="match status" value="1"/>
</dbReference>
<accession>A0A944GT55</accession>
<name>A0A944GT55_9HYPH</name>
<dbReference type="InterPro" id="IPR036390">
    <property type="entry name" value="WH_DNA-bd_sf"/>
</dbReference>
<dbReference type="GO" id="GO:0003700">
    <property type="term" value="F:DNA-binding transcription factor activity"/>
    <property type="evidence" value="ECO:0007669"/>
    <property type="project" value="InterPro"/>
</dbReference>
<proteinExistence type="inferred from homology"/>
<dbReference type="SUPFAM" id="SSF53850">
    <property type="entry name" value="Periplasmic binding protein-like II"/>
    <property type="match status" value="1"/>
</dbReference>
<keyword evidence="4" id="KW-0804">Transcription</keyword>
<feature type="domain" description="HTH lysR-type" evidence="5">
    <location>
        <begin position="1"/>
        <end position="58"/>
    </location>
</feature>
<evidence type="ECO:0000256" key="1">
    <source>
        <dbReference type="ARBA" id="ARBA00009437"/>
    </source>
</evidence>
<dbReference type="GO" id="GO:0003677">
    <property type="term" value="F:DNA binding"/>
    <property type="evidence" value="ECO:0007669"/>
    <property type="project" value="UniProtKB-KW"/>
</dbReference>
<dbReference type="RefSeq" id="WP_213216324.1">
    <property type="nucleotide sequence ID" value="NZ_QTKU01000002.1"/>
</dbReference>